<evidence type="ECO:0000259" key="5">
    <source>
        <dbReference type="Pfam" id="PF05193"/>
    </source>
</evidence>
<dbReference type="InterPro" id="IPR011765">
    <property type="entry name" value="Pept_M16_N"/>
</dbReference>
<evidence type="ECO:0000256" key="2">
    <source>
        <dbReference type="ARBA" id="ARBA00007261"/>
    </source>
</evidence>
<dbReference type="Pfam" id="PF05193">
    <property type="entry name" value="Peptidase_M16_C"/>
    <property type="match status" value="2"/>
</dbReference>
<evidence type="ECO:0000313" key="7">
    <source>
        <dbReference type="Proteomes" id="UP000002019"/>
    </source>
</evidence>
<evidence type="ECO:0000256" key="1">
    <source>
        <dbReference type="ARBA" id="ARBA00001947"/>
    </source>
</evidence>
<evidence type="ECO:0000259" key="4">
    <source>
        <dbReference type="Pfam" id="PF00675"/>
    </source>
</evidence>
<accession>B0VHH5</accession>
<dbReference type="InterPro" id="IPR050361">
    <property type="entry name" value="MPP/UQCRC_Complex"/>
</dbReference>
<protein>
    <submittedName>
        <fullName evidence="6">Zinc protease (Metalloendopeptidase) (YmxG module)</fullName>
        <ecNumber evidence="6">3.4.24.-</ecNumber>
    </submittedName>
</protein>
<dbReference type="InterPro" id="IPR007863">
    <property type="entry name" value="Peptidase_M16_C"/>
</dbReference>
<comment type="cofactor">
    <cofactor evidence="1">
        <name>Zn(2+)</name>
        <dbReference type="ChEBI" id="CHEBI:29105"/>
    </cofactor>
</comment>
<dbReference type="GO" id="GO:0006508">
    <property type="term" value="P:proteolysis"/>
    <property type="evidence" value="ECO:0007669"/>
    <property type="project" value="UniProtKB-KW"/>
</dbReference>
<dbReference type="PANTHER" id="PTHR11851">
    <property type="entry name" value="METALLOPROTEASE"/>
    <property type="match status" value="1"/>
</dbReference>
<dbReference type="KEGG" id="caci:CLOAM0917"/>
<dbReference type="Proteomes" id="UP000002019">
    <property type="component" value="Chromosome"/>
</dbReference>
<organism evidence="6 7">
    <name type="scientific">Cloacimonas acidaminovorans (strain Evry)</name>
    <dbReference type="NCBI Taxonomy" id="459349"/>
    <lineage>
        <taxon>Bacteria</taxon>
        <taxon>Pseudomonadati</taxon>
        <taxon>Candidatus Cloacimonadota</taxon>
        <taxon>Candidatus Cloacimonadia</taxon>
        <taxon>Candidatus Cloacimonadales</taxon>
        <taxon>Candidatus Cloacimonadaceae</taxon>
        <taxon>Candidatus Cloacimonas</taxon>
    </lineage>
</organism>
<dbReference type="eggNOG" id="COG0612">
    <property type="taxonomic scope" value="Bacteria"/>
</dbReference>
<dbReference type="SUPFAM" id="SSF63411">
    <property type="entry name" value="LuxS/MPP-like metallohydrolase"/>
    <property type="match status" value="4"/>
</dbReference>
<dbReference type="InterPro" id="IPR001431">
    <property type="entry name" value="Pept_M16_Zn_BS"/>
</dbReference>
<comment type="similarity">
    <text evidence="2 3">Belongs to the peptidase M16 family.</text>
</comment>
<proteinExistence type="inferred from homology"/>
<feature type="domain" description="Peptidase M16 C-terminal" evidence="5">
    <location>
        <begin position="647"/>
        <end position="821"/>
    </location>
</feature>
<dbReference type="PANTHER" id="PTHR11851:SF49">
    <property type="entry name" value="MITOCHONDRIAL-PROCESSING PEPTIDASE SUBUNIT ALPHA"/>
    <property type="match status" value="1"/>
</dbReference>
<dbReference type="HOGENOM" id="CLU_007487_1_0_0"/>
<feature type="domain" description="Peptidase M16 N-terminal" evidence="4">
    <location>
        <begin position="501"/>
        <end position="607"/>
    </location>
</feature>
<dbReference type="PROSITE" id="PS00143">
    <property type="entry name" value="INSULINASE"/>
    <property type="match status" value="1"/>
</dbReference>
<dbReference type="Gene3D" id="3.30.830.10">
    <property type="entry name" value="Metalloenzyme, LuxS/M16 peptidase-like"/>
    <property type="match status" value="4"/>
</dbReference>
<keyword evidence="6" id="KW-0645">Protease</keyword>
<evidence type="ECO:0000256" key="3">
    <source>
        <dbReference type="RuleBase" id="RU004447"/>
    </source>
</evidence>
<gene>
    <name evidence="6" type="ordered locus">CLOAM0917</name>
</gene>
<reference evidence="6 7" key="1">
    <citation type="journal article" date="2008" name="J. Bacteriol.">
        <title>'Candidatus Cloacamonas acidaminovorans': genome sequence reconstruction provides a first glimpse of a new bacterial division.</title>
        <authorList>
            <person name="Pelletier E."/>
            <person name="Kreimeyer A."/>
            <person name="Bocs S."/>
            <person name="Rouy Z."/>
            <person name="Gyapay G."/>
            <person name="Chouari R."/>
            <person name="Riviere D."/>
            <person name="Ganesan A."/>
            <person name="Daegelen P."/>
            <person name="Sghir A."/>
            <person name="Cohen G.N."/>
            <person name="Medigue C."/>
            <person name="Weissenbach J."/>
            <person name="Le Paslier D."/>
        </authorList>
    </citation>
    <scope>NUCLEOTIDE SEQUENCE [LARGE SCALE GENOMIC DNA]</scope>
    <source>
        <strain evidence="7">Evry</strain>
    </source>
</reference>
<sequence>MNNRMNSGLNNFPKPVSRILANGLEVISVQDTSNSVLCLQLYIRTGSVQENKNQRGYSHFIEHLSFKSTKDFPFNGISLFASGLGGMLNAFTDYDCTCYYVNLPAEKLKEGLHILSQLAFQSTFSREDVKTEKEIILEEIKQYKNDPETDFLEYIQSSYYQKSPLKYPILGSPESIMQADWEALHRFYKNRYIPENAFLIICGDFCQKELDYYLDYYFTPWKSQGKPVKHLTNIEPEINGFRYFFRQKELNENTIAIALPELSEKHPYANALLIAIRYLAIGKSSRLFKRLVEEEKICSSVKVSSLCGILSGASVISITPLSDKYISEVIKLFRTEYSALLNYGIPESEMELIKKDIINSWLFSFEGMENLASLVATEKFVGDLNRLQSYGAEINATTLNDVKQAMYKYWLPEGLAVYYQGAVENADFAEKAYALKSVSLQQNLNSSPAILSLKPSLNLEIKPLNQDVKINTEKITSIAEGFYQIILSNGMQVLFKQLKNKSISGFSLSTPISQICETTSTIGHNFFCSSLLLYKTQKHSHQELQQFSRENGFNIRLIHHLDTTTFRGKCLSVNLKKALSMLAEIIYLPNFDRNYLSLLTSAALDEIRRDNDIPVSYAYLNWYKMLVGNNSNLFRSSGNPSHIRSLHLKDIQEWYEKWDIGKDFYLGIVGNHKPEEVLELCEQTFGLAKKASQSLYPKPLYSPSTIHFKRKYKKTDQAIIFNGGFACPAVSRDENTAFYVLSQILGGDISSRFYYILREKYGYAYQTGFEFHSLNELGFWGAYAFCDRDDYRNCLTLMQDILYSLTEKEVAEDELENAKQYLIGMNRFEDESVSYTASMMSNLSALGYEPEYYLSREERIRKVNREIIQQIARKWLLPENQYIYLLL</sequence>
<feature type="domain" description="Peptidase M16 C-terminal" evidence="5">
    <location>
        <begin position="182"/>
        <end position="355"/>
    </location>
</feature>
<dbReference type="STRING" id="459349.CLOAM0917"/>
<dbReference type="EC" id="3.4.24.-" evidence="6"/>
<dbReference type="OrthoDB" id="9811314at2"/>
<dbReference type="InterPro" id="IPR011249">
    <property type="entry name" value="Metalloenz_LuxS/M16"/>
</dbReference>
<keyword evidence="6" id="KW-0378">Hydrolase</keyword>
<dbReference type="Pfam" id="PF00675">
    <property type="entry name" value="Peptidase_M16"/>
    <property type="match status" value="2"/>
</dbReference>
<dbReference type="GO" id="GO:0004222">
    <property type="term" value="F:metalloendopeptidase activity"/>
    <property type="evidence" value="ECO:0007669"/>
    <property type="project" value="InterPro"/>
</dbReference>
<name>B0VHH5_CLOAI</name>
<dbReference type="GO" id="GO:0046872">
    <property type="term" value="F:metal ion binding"/>
    <property type="evidence" value="ECO:0007669"/>
    <property type="project" value="InterPro"/>
</dbReference>
<dbReference type="AlphaFoldDB" id="B0VHH5"/>
<evidence type="ECO:0000313" key="6">
    <source>
        <dbReference type="EMBL" id="CAO80790.1"/>
    </source>
</evidence>
<keyword evidence="7" id="KW-1185">Reference proteome</keyword>
<dbReference type="EMBL" id="CU466930">
    <property type="protein sequence ID" value="CAO80790.1"/>
    <property type="molecule type" value="Genomic_DNA"/>
</dbReference>
<feature type="domain" description="Peptidase M16 N-terminal" evidence="4">
    <location>
        <begin position="26"/>
        <end position="171"/>
    </location>
</feature>